<dbReference type="Proteomes" id="UP000030408">
    <property type="component" value="Unassembled WGS sequence"/>
</dbReference>
<name>A0A0A3HRD7_9BACL</name>
<sequence length="549" mass="63943">MDAVVQRFLDDVWDKLMTIYTKESKRISEFIYRRPLQAGVMDYLQVAWRDGKIQIDIDEPLDWTDSSYKIEAGPYVAKLSEELIRTELYPTLRKRIEELFLSETLGPRFFDYRFQFVLSVEMEDEDIKFFDQLVNVEKLNQLRQSFEKFITTKIMSELPILPSVDDQFFFSRHLLNPDLIEQKEEAVEPLIQRLSSKLSSNKERLNEWIGQYTSAFDDWVQNVYLPRYFSRADSYSMDLIAKEDTARINPDADQLAFFVYCALQIGRQRPGLRERYLKFAGQLGSKQAEDYIQWGSGKFAPAYKGIYSEIHNNDVTQTIDVRILAEEEAAYGEVLDHITELLQKEFPKEYNMKLRSKQKNYLPLKKMAKSDLHRFFAGALTYPALYPKLEVYADIAMEPYAWYKDTEPSEKSVMPGTYAVLGLGLYSKDYFSLISRYMAMVDTGHQMIQEGYAEVFIDAHGVEPDLMPVLIDILLAGNDEARRVKNYPIDRIELAEALIQGLSTKEIYERELVLYRIFGSLEKLEKVAKSKQTMPDLKARFAELLALVC</sequence>
<dbReference type="OrthoDB" id="1089802at2"/>
<dbReference type="Pfam" id="PF19635">
    <property type="entry name" value="DUF6138"/>
    <property type="match status" value="1"/>
</dbReference>
<dbReference type="STRING" id="1384057.CD33_14635"/>
<evidence type="ECO:0000313" key="2">
    <source>
        <dbReference type="Proteomes" id="UP000030408"/>
    </source>
</evidence>
<dbReference type="EMBL" id="JPVO01000053">
    <property type="protein sequence ID" value="KGR74964.1"/>
    <property type="molecule type" value="Genomic_DNA"/>
</dbReference>
<dbReference type="AlphaFoldDB" id="A0A0A3HRD7"/>
<keyword evidence="2" id="KW-1185">Reference proteome</keyword>
<dbReference type="RefSeq" id="WP_036201582.1">
    <property type="nucleotide sequence ID" value="NZ_AVCY01000003.1"/>
</dbReference>
<protein>
    <submittedName>
        <fullName evidence="1">Uncharacterized protein</fullName>
    </submittedName>
</protein>
<dbReference type="InterPro" id="IPR046136">
    <property type="entry name" value="DUF6138"/>
</dbReference>
<comment type="caution">
    <text evidence="1">The sequence shown here is derived from an EMBL/GenBank/DDBJ whole genome shotgun (WGS) entry which is preliminary data.</text>
</comment>
<accession>A0A0A3HRD7</accession>
<organism evidence="1 2">
    <name type="scientific">Ureibacillus sinduriensis BLB-1 = JCM 15800</name>
    <dbReference type="NCBI Taxonomy" id="1384057"/>
    <lineage>
        <taxon>Bacteria</taxon>
        <taxon>Bacillati</taxon>
        <taxon>Bacillota</taxon>
        <taxon>Bacilli</taxon>
        <taxon>Bacillales</taxon>
        <taxon>Caryophanaceae</taxon>
        <taxon>Ureibacillus</taxon>
    </lineage>
</organism>
<evidence type="ECO:0000313" key="1">
    <source>
        <dbReference type="EMBL" id="KGR74964.1"/>
    </source>
</evidence>
<proteinExistence type="predicted"/>
<reference evidence="1 2" key="1">
    <citation type="submission" date="2014-02" db="EMBL/GenBank/DDBJ databases">
        <title>Draft genome sequence of Lysinibacillus sinduriensis JCM 15800.</title>
        <authorList>
            <person name="Zhang F."/>
            <person name="Wang G."/>
            <person name="Zhang L."/>
        </authorList>
    </citation>
    <scope>NUCLEOTIDE SEQUENCE [LARGE SCALE GENOMIC DNA]</scope>
    <source>
        <strain evidence="1 2">JCM 15800</strain>
    </source>
</reference>
<dbReference type="eggNOG" id="ENOG502Z8QV">
    <property type="taxonomic scope" value="Bacteria"/>
</dbReference>
<gene>
    <name evidence="1" type="ORF">CD33_14635</name>
</gene>